<name>A0A7W3QJ01_ACTNM</name>
<dbReference type="AlphaFoldDB" id="A0A7W3QJ01"/>
<keyword evidence="1" id="KW-0472">Membrane</keyword>
<dbReference type="RefSeq" id="WP_182841405.1">
    <property type="nucleotide sequence ID" value="NZ_BAAALP010000006.1"/>
</dbReference>
<proteinExistence type="predicted"/>
<evidence type="ECO:0000313" key="2">
    <source>
        <dbReference type="EMBL" id="MBA8948835.1"/>
    </source>
</evidence>
<accession>A0A7W3QJ01</accession>
<protein>
    <submittedName>
        <fullName evidence="2">Uncharacterized protein</fullName>
    </submittedName>
</protein>
<comment type="caution">
    <text evidence="2">The sequence shown here is derived from an EMBL/GenBank/DDBJ whole genome shotgun (WGS) entry which is preliminary data.</text>
</comment>
<keyword evidence="1" id="KW-1133">Transmembrane helix</keyword>
<dbReference type="Proteomes" id="UP000572680">
    <property type="component" value="Unassembled WGS sequence"/>
</dbReference>
<gene>
    <name evidence="2" type="ORF">HNR61_000433</name>
</gene>
<evidence type="ECO:0000256" key="1">
    <source>
        <dbReference type="SAM" id="Phobius"/>
    </source>
</evidence>
<keyword evidence="1" id="KW-0812">Transmembrane</keyword>
<dbReference type="EMBL" id="JACJIA010000001">
    <property type="protein sequence ID" value="MBA8948835.1"/>
    <property type="molecule type" value="Genomic_DNA"/>
</dbReference>
<keyword evidence="3" id="KW-1185">Reference proteome</keyword>
<reference evidence="2 3" key="1">
    <citation type="submission" date="2020-08" db="EMBL/GenBank/DDBJ databases">
        <title>Genomic Encyclopedia of Type Strains, Phase IV (KMG-IV): sequencing the most valuable type-strain genomes for metagenomic binning, comparative biology and taxonomic classification.</title>
        <authorList>
            <person name="Goeker M."/>
        </authorList>
    </citation>
    <scope>NUCLEOTIDE SEQUENCE [LARGE SCALE GENOMIC DNA]</scope>
    <source>
        <strain evidence="2 3">DSM 44197</strain>
    </source>
</reference>
<feature type="transmembrane region" description="Helical" evidence="1">
    <location>
        <begin position="12"/>
        <end position="33"/>
    </location>
</feature>
<organism evidence="2 3">
    <name type="scientific">Actinomadura namibiensis</name>
    <dbReference type="NCBI Taxonomy" id="182080"/>
    <lineage>
        <taxon>Bacteria</taxon>
        <taxon>Bacillati</taxon>
        <taxon>Actinomycetota</taxon>
        <taxon>Actinomycetes</taxon>
        <taxon>Streptosporangiales</taxon>
        <taxon>Thermomonosporaceae</taxon>
        <taxon>Actinomadura</taxon>
    </lineage>
</organism>
<sequence>MPRDDHPASSRTRTVVAAVTAAGCLAVLGVAGWRLTGELVRDPTPGERAAASAAEIAARYRSWPAGRIFPERLPYTLVGGAAETAARVGIDPGTGCPAAVDPQLSGTLTVRGCRAALRATYLDQMQGLAATVGVMAFPDANAARDAARWFPAGRRGPGLRALPFPGSVVARFGDAARQASAVRHGGPYVVAATVGYTDGRPAIGARQQQRDPAALGPQLAEGVLRRLTAPKAVRCGTAEWAC</sequence>
<evidence type="ECO:0000313" key="3">
    <source>
        <dbReference type="Proteomes" id="UP000572680"/>
    </source>
</evidence>
<dbReference type="PROSITE" id="PS51257">
    <property type="entry name" value="PROKAR_LIPOPROTEIN"/>
    <property type="match status" value="1"/>
</dbReference>